<proteinExistence type="predicted"/>
<evidence type="ECO:0000313" key="2">
    <source>
        <dbReference type="Proteomes" id="UP000253742"/>
    </source>
</evidence>
<accession>A0A369V594</accession>
<dbReference type="Proteomes" id="UP000253742">
    <property type="component" value="Unassembled WGS sequence"/>
</dbReference>
<organism evidence="1 2">
    <name type="scientific">Streptomyces parvulus</name>
    <dbReference type="NCBI Taxonomy" id="146923"/>
    <lineage>
        <taxon>Bacteria</taxon>
        <taxon>Bacillati</taxon>
        <taxon>Actinomycetota</taxon>
        <taxon>Actinomycetes</taxon>
        <taxon>Kitasatosporales</taxon>
        <taxon>Streptomycetaceae</taxon>
        <taxon>Streptomyces</taxon>
    </lineage>
</organism>
<reference evidence="1 2" key="1">
    <citation type="submission" date="2018-07" db="EMBL/GenBank/DDBJ databases">
        <title>Genome guided investigation of antibiotics producing actinomycetales strain isolated from a Macau mangrove ecosystem.</title>
        <authorList>
            <person name="Hu D."/>
        </authorList>
    </citation>
    <scope>NUCLEOTIDE SEQUENCE [LARGE SCALE GENOMIC DNA]</scope>
    <source>
        <strain evidence="1 2">2297</strain>
    </source>
</reference>
<sequence>MDDSLRVPRHGPVMGRYPVKMTQLSDITVKRWNGGRVWHGSQGVMFTVRLGRRPRRQPLTPEETEQSS</sequence>
<protein>
    <submittedName>
        <fullName evidence="1">Uncharacterized protein</fullName>
    </submittedName>
</protein>
<dbReference type="AlphaFoldDB" id="A0A369V594"/>
<comment type="caution">
    <text evidence="1">The sequence shown here is derived from an EMBL/GenBank/DDBJ whole genome shotgun (WGS) entry which is preliminary data.</text>
</comment>
<name>A0A369V594_9ACTN</name>
<evidence type="ECO:0000313" key="1">
    <source>
        <dbReference type="EMBL" id="RDD87857.1"/>
    </source>
</evidence>
<gene>
    <name evidence="1" type="ORF">DVZ84_17425</name>
</gene>
<dbReference type="EMBL" id="QQBH01000010">
    <property type="protein sequence ID" value="RDD87857.1"/>
    <property type="molecule type" value="Genomic_DNA"/>
</dbReference>